<evidence type="ECO:0000256" key="5">
    <source>
        <dbReference type="ARBA" id="ARBA00022692"/>
    </source>
</evidence>
<dbReference type="AlphaFoldDB" id="A0A8C2Z3S2"/>
<dbReference type="GeneTree" id="ENSGT00940000157929"/>
<dbReference type="GO" id="GO:0047291">
    <property type="term" value="F:lactosylceramide alpha-2,3-sialyltransferase activity"/>
    <property type="evidence" value="ECO:0007669"/>
    <property type="project" value="UniProtKB-EC"/>
</dbReference>
<keyword evidence="5" id="KW-0812">Transmembrane</keyword>
<proteinExistence type="inferred from homology"/>
<evidence type="ECO:0000256" key="17">
    <source>
        <dbReference type="ARBA" id="ARBA00041976"/>
    </source>
</evidence>
<evidence type="ECO:0000256" key="9">
    <source>
        <dbReference type="ARBA" id="ARBA00023098"/>
    </source>
</evidence>
<dbReference type="InterPro" id="IPR051142">
    <property type="entry name" value="Glycosyltransferase_29"/>
</dbReference>
<evidence type="ECO:0000256" key="12">
    <source>
        <dbReference type="ARBA" id="ARBA00023180"/>
    </source>
</evidence>
<dbReference type="InterPro" id="IPR038578">
    <property type="entry name" value="GT29-like_sf"/>
</dbReference>
<accession>A0A8C2Z3S2</accession>
<evidence type="ECO:0000256" key="20">
    <source>
        <dbReference type="ARBA" id="ARBA00045587"/>
    </source>
</evidence>
<dbReference type="PANTHER" id="PTHR13713:SF60">
    <property type="entry name" value="LACTOSYLCERAMIDE ALPHA-2,3-SIALYLTRANSFERASE"/>
    <property type="match status" value="1"/>
</dbReference>
<gene>
    <name evidence="24" type="primary">st3gal5</name>
</gene>
<comment type="catalytic activity">
    <reaction evidence="21">
        <text>a beta-D-Gal-(1&lt;-&gt;1')-ceramide + CMP-N-acetyl-beta-neuraminate = N-acetyl-alpha-neuraminosyl-(2-&gt;3)-beta-D-galactosyl-(1&lt;-&gt;1')-ceramide + CMP + H(+)</text>
        <dbReference type="Rhea" id="RHEA:41780"/>
        <dbReference type="ChEBI" id="CHEBI:15378"/>
        <dbReference type="ChEBI" id="CHEBI:57812"/>
        <dbReference type="ChEBI" id="CHEBI:60377"/>
        <dbReference type="ChEBI" id="CHEBI:82643"/>
        <dbReference type="ChEBI" id="CHEBI:143593"/>
    </reaction>
    <physiologicalReaction direction="left-to-right" evidence="21">
        <dbReference type="Rhea" id="RHEA:41781"/>
    </physiologicalReaction>
</comment>
<name>A0A8C2Z3S2_CYCLU</name>
<keyword evidence="4" id="KW-0808">Transferase</keyword>
<evidence type="ECO:0000256" key="1">
    <source>
        <dbReference type="ARBA" id="ARBA00004323"/>
    </source>
</evidence>
<dbReference type="InterPro" id="IPR001675">
    <property type="entry name" value="Glyco_trans_29"/>
</dbReference>
<reference evidence="24" key="1">
    <citation type="submission" date="2025-08" db="UniProtKB">
        <authorList>
            <consortium name="Ensembl"/>
        </authorList>
    </citation>
    <scope>IDENTIFICATION</scope>
</reference>
<dbReference type="FunFam" id="3.90.1480.20:FF:000006">
    <property type="entry name" value="ST3 beta-galactoside alpha-2,3-sialyltransferase 5"/>
    <property type="match status" value="1"/>
</dbReference>
<keyword evidence="6" id="KW-0735">Signal-anchor</keyword>
<evidence type="ECO:0000313" key="24">
    <source>
        <dbReference type="Ensembl" id="ENSCLMP00005017574.1"/>
    </source>
</evidence>
<evidence type="ECO:0000256" key="2">
    <source>
        <dbReference type="ARBA" id="ARBA00006003"/>
    </source>
</evidence>
<evidence type="ECO:0000256" key="22">
    <source>
        <dbReference type="ARBA" id="ARBA00048805"/>
    </source>
</evidence>
<reference evidence="24" key="2">
    <citation type="submission" date="2025-09" db="UniProtKB">
        <authorList>
            <consortium name="Ensembl"/>
        </authorList>
    </citation>
    <scope>IDENTIFICATION</scope>
</reference>
<keyword evidence="3" id="KW-0328">Glycosyltransferase</keyword>
<evidence type="ECO:0000256" key="19">
    <source>
        <dbReference type="ARBA" id="ARBA00043651"/>
    </source>
</evidence>
<evidence type="ECO:0000256" key="15">
    <source>
        <dbReference type="ARBA" id="ARBA00041341"/>
    </source>
</evidence>
<keyword evidence="25" id="KW-1185">Reference proteome</keyword>
<sequence length="384" mass="43573">MRLPKCWAAHRCVLVVVVALGLLWMVSLPWSGARKPLDWHVKHAHKKQMHEHVRRVLESPCRHGSTRRSLSARLSATSHMTQPFLWKDVPLPDDLFRYPPPFGFRGLGAKVEDLLNQLPDSDSTPQTEKTSDKCRRCLVMGNGGILRGLELGQLINRFDVVIRLNSGPLGEFSVDVGNRTSIRMSYPEGTPLHWIDTDPHTLFVAVVYKGVDISWISAMIKKLSVPFWDWLFFWQKVPDRLPLESHRVRLLNPHVIREVALDLLQYPPPRPRLWWSDQNVPTIGVSALNLASLLCDEVSLAGFGYNLSQQGAPLHYYDQLPMTFMLTQTSHNVDRETELLQSLVREGAITDLTGGIHCSFCPPPHTHNADPVTANNVKRYPFLS</sequence>
<dbReference type="PANTHER" id="PTHR13713">
    <property type="entry name" value="SIALYLTRANSFERASE"/>
    <property type="match status" value="1"/>
</dbReference>
<organism evidence="24 25">
    <name type="scientific">Cyclopterus lumpus</name>
    <name type="common">Lumpsucker</name>
    <dbReference type="NCBI Taxonomy" id="8103"/>
    <lineage>
        <taxon>Eukaryota</taxon>
        <taxon>Metazoa</taxon>
        <taxon>Chordata</taxon>
        <taxon>Craniata</taxon>
        <taxon>Vertebrata</taxon>
        <taxon>Euteleostomi</taxon>
        <taxon>Actinopterygii</taxon>
        <taxon>Neopterygii</taxon>
        <taxon>Teleostei</taxon>
        <taxon>Neoteleostei</taxon>
        <taxon>Acanthomorphata</taxon>
        <taxon>Eupercaria</taxon>
        <taxon>Perciformes</taxon>
        <taxon>Cottioidei</taxon>
        <taxon>Cottales</taxon>
        <taxon>Cyclopteridae</taxon>
        <taxon>Cyclopterus</taxon>
    </lineage>
</organism>
<dbReference type="GO" id="GO:0000139">
    <property type="term" value="C:Golgi membrane"/>
    <property type="evidence" value="ECO:0007669"/>
    <property type="project" value="UniProtKB-SubCell"/>
</dbReference>
<evidence type="ECO:0000256" key="16">
    <source>
        <dbReference type="ARBA" id="ARBA00041896"/>
    </source>
</evidence>
<dbReference type="Ensembl" id="ENSCLMT00005018583.1">
    <property type="protein sequence ID" value="ENSCLMP00005017574.1"/>
    <property type="gene ID" value="ENSCLMG00005008996.1"/>
</dbReference>
<dbReference type="GO" id="GO:0006688">
    <property type="term" value="P:glycosphingolipid biosynthetic process"/>
    <property type="evidence" value="ECO:0007669"/>
    <property type="project" value="Ensembl"/>
</dbReference>
<dbReference type="KEGG" id="clum:117737216"/>
<evidence type="ECO:0000256" key="11">
    <source>
        <dbReference type="ARBA" id="ARBA00023157"/>
    </source>
</evidence>
<dbReference type="EC" id="2.4.3.9" evidence="13"/>
<dbReference type="Pfam" id="PF00777">
    <property type="entry name" value="Glyco_transf_29"/>
    <property type="match status" value="1"/>
</dbReference>
<keyword evidence="11" id="KW-1015">Disulfide bond</keyword>
<keyword evidence="7" id="KW-1133">Transmembrane helix</keyword>
<dbReference type="RefSeq" id="XP_034398874.1">
    <property type="nucleotide sequence ID" value="XM_034542983.1"/>
</dbReference>
<keyword evidence="10" id="KW-0472">Membrane</keyword>
<evidence type="ECO:0000256" key="3">
    <source>
        <dbReference type="ARBA" id="ARBA00022676"/>
    </source>
</evidence>
<dbReference type="OrthoDB" id="10264956at2759"/>
<dbReference type="RefSeq" id="XP_034398873.1">
    <property type="nucleotide sequence ID" value="XM_034542982.1"/>
</dbReference>
<dbReference type="Proteomes" id="UP000694565">
    <property type="component" value="Unplaced"/>
</dbReference>
<evidence type="ECO:0000256" key="7">
    <source>
        <dbReference type="ARBA" id="ARBA00022989"/>
    </source>
</evidence>
<evidence type="ECO:0000256" key="13">
    <source>
        <dbReference type="ARBA" id="ARBA00039111"/>
    </source>
</evidence>
<evidence type="ECO:0000256" key="23">
    <source>
        <dbReference type="ARBA" id="ARBA00049539"/>
    </source>
</evidence>
<evidence type="ECO:0000256" key="14">
    <source>
        <dbReference type="ARBA" id="ARBA00039792"/>
    </source>
</evidence>
<keyword evidence="9" id="KW-0443">Lipid metabolism</keyword>
<comment type="similarity">
    <text evidence="2">Belongs to the glycosyltransferase 29 family.</text>
</comment>
<keyword evidence="12" id="KW-0325">Glycoprotein</keyword>
<dbReference type="GeneID" id="117737216"/>
<evidence type="ECO:0000256" key="8">
    <source>
        <dbReference type="ARBA" id="ARBA00023034"/>
    </source>
</evidence>
<comment type="function">
    <text evidence="20">Transfers the sialyl group (N-acetyl-alpha-neuraminyl or NeuAc) from CMP-NeuAc to the non-reducing terminal galactose (Gal) of glycosphingolipids forming gangliosides (important molecules involved in the regulation of multiple cellular processes, including cell proliferation and differentiation, apoptosis, embryogenesis, development, and oncogenesis). Mainly involved in the biosynthesis of ganglioside GM3 but can also use different glycolipids as substrate acceptors such as D-galactosylceramide (GalCer), asialo-GM2 (GA2) and asialo-GM1 (GA1), although less preferentially than beta-D-Gal-(1-&gt;4)-beta-D-Glc-(1&lt;-&gt;1)-Cer (LacCer).</text>
</comment>
<comment type="subcellular location">
    <subcellularLocation>
        <location evidence="1">Golgi apparatus membrane</location>
        <topology evidence="1">Single-pass type II membrane protein</topology>
    </subcellularLocation>
</comment>
<evidence type="ECO:0000256" key="6">
    <source>
        <dbReference type="ARBA" id="ARBA00022968"/>
    </source>
</evidence>
<dbReference type="Gene3D" id="3.90.1480.20">
    <property type="entry name" value="Glycosyl transferase family 29"/>
    <property type="match status" value="1"/>
</dbReference>
<evidence type="ECO:0000256" key="21">
    <source>
        <dbReference type="ARBA" id="ARBA00048050"/>
    </source>
</evidence>
<evidence type="ECO:0000313" key="25">
    <source>
        <dbReference type="Proteomes" id="UP000694565"/>
    </source>
</evidence>
<dbReference type="CTD" id="8869"/>
<comment type="catalytic activity">
    <reaction evidence="23">
        <text>ganglioside GA1 (d18:1(4E)/18:0) + CMP-N-acetyl-beta-neuraminate = ganglioside GM1 (d18:1(4E)/18:0) + CMP + H(+)</text>
        <dbReference type="Rhea" id="RHEA:41784"/>
        <dbReference type="ChEBI" id="CHEBI:15378"/>
        <dbReference type="ChEBI" id="CHEBI:57812"/>
        <dbReference type="ChEBI" id="CHEBI:60377"/>
        <dbReference type="ChEBI" id="CHEBI:73110"/>
        <dbReference type="ChEBI" id="CHEBI:78484"/>
    </reaction>
    <physiologicalReaction direction="left-to-right" evidence="23">
        <dbReference type="Rhea" id="RHEA:41785"/>
    </physiologicalReaction>
</comment>
<comment type="catalytic activity">
    <reaction evidence="19">
        <text>a beta-D-Gal-(1-&gt;4)-beta-D-Glc-(1&lt;-&gt;1)-Cer(d18:1(4E)) + CMP-N-acetyl-beta-neuraminate = a ganglioside GM3 (d18:1(4E)) + CMP + H(+)</text>
        <dbReference type="Rhea" id="RHEA:18417"/>
        <dbReference type="ChEBI" id="CHEBI:15378"/>
        <dbReference type="ChEBI" id="CHEBI:17950"/>
        <dbReference type="ChEBI" id="CHEBI:57812"/>
        <dbReference type="ChEBI" id="CHEBI:60065"/>
        <dbReference type="ChEBI" id="CHEBI:60377"/>
        <dbReference type="EC" id="2.4.3.9"/>
    </reaction>
    <physiologicalReaction direction="left-to-right" evidence="19">
        <dbReference type="Rhea" id="RHEA:18418"/>
    </physiologicalReaction>
</comment>
<keyword evidence="8" id="KW-0333">Golgi apparatus</keyword>
<comment type="catalytic activity">
    <reaction evidence="22">
        <text>ganglioside GA2 (d18:1(4E)/18:0) + CMP-N-acetyl-beta-neuraminate = ganglioside GM2 (d18:1(4E)/18:0) + CMP + H(+)</text>
        <dbReference type="Rhea" id="RHEA:41776"/>
        <dbReference type="ChEBI" id="CHEBI:15378"/>
        <dbReference type="ChEBI" id="CHEBI:57812"/>
        <dbReference type="ChEBI" id="CHEBI:60377"/>
        <dbReference type="ChEBI" id="CHEBI:78485"/>
        <dbReference type="ChEBI" id="CHEBI:78486"/>
    </reaction>
    <physiologicalReaction direction="left-to-right" evidence="22">
        <dbReference type="Rhea" id="RHEA:41777"/>
    </physiologicalReaction>
</comment>
<protein>
    <recommendedName>
        <fullName evidence="14">Lactosylceramide alpha-2,3-sialyltransferase</fullName>
        <ecNumber evidence="13">2.4.3.9</ecNumber>
    </recommendedName>
    <alternativeName>
        <fullName evidence="15">CMP-NeuAc:lactosylceramide alpha-2,3-sialyltransferase</fullName>
    </alternativeName>
    <alternativeName>
        <fullName evidence="18">Ganglioside GM3 synthase</fullName>
    </alternativeName>
    <alternativeName>
        <fullName evidence="17">ST3Gal V</fullName>
    </alternativeName>
    <alternativeName>
        <fullName evidence="16">Sialyltransferase 9</fullName>
    </alternativeName>
</protein>
<evidence type="ECO:0000256" key="18">
    <source>
        <dbReference type="ARBA" id="ARBA00042545"/>
    </source>
</evidence>
<evidence type="ECO:0000256" key="10">
    <source>
        <dbReference type="ARBA" id="ARBA00023136"/>
    </source>
</evidence>
<evidence type="ECO:0000256" key="4">
    <source>
        <dbReference type="ARBA" id="ARBA00022679"/>
    </source>
</evidence>